<gene>
    <name evidence="2" type="ORF">QO002_004358</name>
</gene>
<evidence type="ECO:0000313" key="2">
    <source>
        <dbReference type="EMBL" id="MDQ0322152.1"/>
    </source>
</evidence>
<dbReference type="Proteomes" id="UP001230207">
    <property type="component" value="Unassembled WGS sequence"/>
</dbReference>
<evidence type="ECO:0008006" key="4">
    <source>
        <dbReference type="Google" id="ProtNLM"/>
    </source>
</evidence>
<organism evidence="2 3">
    <name type="scientific">Pararhizobium capsulatum DSM 1112</name>
    <dbReference type="NCBI Taxonomy" id="1121113"/>
    <lineage>
        <taxon>Bacteria</taxon>
        <taxon>Pseudomonadati</taxon>
        <taxon>Pseudomonadota</taxon>
        <taxon>Alphaproteobacteria</taxon>
        <taxon>Hyphomicrobiales</taxon>
        <taxon>Rhizobiaceae</taxon>
        <taxon>Rhizobium/Agrobacterium group</taxon>
        <taxon>Pararhizobium</taxon>
    </lineage>
</organism>
<feature type="region of interest" description="Disordered" evidence="1">
    <location>
        <begin position="61"/>
        <end position="80"/>
    </location>
</feature>
<comment type="caution">
    <text evidence="2">The sequence shown here is derived from an EMBL/GenBank/DDBJ whole genome shotgun (WGS) entry which is preliminary data.</text>
</comment>
<protein>
    <recommendedName>
        <fullName evidence="4">Tox-PAAR-like domain-containing protein</fullName>
    </recommendedName>
</protein>
<evidence type="ECO:0000313" key="3">
    <source>
        <dbReference type="Proteomes" id="UP001230207"/>
    </source>
</evidence>
<sequence length="131" mass="13207">MAKPIATKTGICFAFPDILKTPTPGGPVPMPYPNIAQLSAAKDTATNVNAGGKAVILKSSKIDNSSGGEPGVGGGVTAPPNHLKECTFDTSSQTVKANGKGIVRQFDTTKQNGGNATGQVMVGLPTVLVGD</sequence>
<reference evidence="2 3" key="1">
    <citation type="submission" date="2023-07" db="EMBL/GenBank/DDBJ databases">
        <title>Genomic Encyclopedia of Type Strains, Phase IV (KMG-IV): sequencing the most valuable type-strain genomes for metagenomic binning, comparative biology and taxonomic classification.</title>
        <authorList>
            <person name="Goeker M."/>
        </authorList>
    </citation>
    <scope>NUCLEOTIDE SEQUENCE [LARGE SCALE GENOMIC DNA]</scope>
    <source>
        <strain evidence="2 3">DSM 1112</strain>
    </source>
</reference>
<name>A0ABU0BV71_9HYPH</name>
<proteinExistence type="predicted"/>
<dbReference type="RefSeq" id="WP_307233710.1">
    <property type="nucleotide sequence ID" value="NZ_JAUSVF010000002.1"/>
</dbReference>
<dbReference type="EMBL" id="JAUSVF010000002">
    <property type="protein sequence ID" value="MDQ0322152.1"/>
    <property type="molecule type" value="Genomic_DNA"/>
</dbReference>
<accession>A0ABU0BV71</accession>
<dbReference type="Pfam" id="PF13665">
    <property type="entry name" value="Tox-PAAR-like"/>
    <property type="match status" value="1"/>
</dbReference>
<keyword evidence="3" id="KW-1185">Reference proteome</keyword>
<evidence type="ECO:0000256" key="1">
    <source>
        <dbReference type="SAM" id="MobiDB-lite"/>
    </source>
</evidence>